<dbReference type="AlphaFoldDB" id="A0A848G7R5"/>
<dbReference type="Gene3D" id="3.10.20.560">
    <property type="entry name" value="Phenol hydroxylase"/>
    <property type="match status" value="1"/>
</dbReference>
<dbReference type="Proteomes" id="UP000580043">
    <property type="component" value="Unassembled WGS sequence"/>
</dbReference>
<organism evidence="1 2">
    <name type="scientific">Zoogloea dura</name>
    <dbReference type="NCBI Taxonomy" id="2728840"/>
    <lineage>
        <taxon>Bacteria</taxon>
        <taxon>Pseudomonadati</taxon>
        <taxon>Pseudomonadota</taxon>
        <taxon>Betaproteobacteria</taxon>
        <taxon>Rhodocyclales</taxon>
        <taxon>Zoogloeaceae</taxon>
        <taxon>Zoogloea</taxon>
    </lineage>
</organism>
<dbReference type="GO" id="GO:0018662">
    <property type="term" value="F:phenol 2-monooxygenase activity"/>
    <property type="evidence" value="ECO:0007669"/>
    <property type="project" value="InterPro"/>
</dbReference>
<reference evidence="1 2" key="1">
    <citation type="submission" date="2020-04" db="EMBL/GenBank/DDBJ databases">
        <title>Zoogloea sp. G-4-1-14 isolated from soil.</title>
        <authorList>
            <person name="Dahal R.H."/>
        </authorList>
    </citation>
    <scope>NUCLEOTIDE SEQUENCE [LARGE SCALE GENOMIC DNA]</scope>
    <source>
        <strain evidence="1 2">G-4-1-14</strain>
    </source>
</reference>
<dbReference type="InterPro" id="IPR043010">
    <property type="entry name" value="Phenol_hydroxylase_sf"/>
</dbReference>
<dbReference type="Pfam" id="PF04663">
    <property type="entry name" value="Phenol_monoox"/>
    <property type="match status" value="1"/>
</dbReference>
<protein>
    <submittedName>
        <fullName evidence="1">Phenol hydroxylase</fullName>
    </submittedName>
</protein>
<dbReference type="InterPro" id="IPR006756">
    <property type="entry name" value="Phenol_hydroxylase"/>
</dbReference>
<evidence type="ECO:0000313" key="1">
    <source>
        <dbReference type="EMBL" id="NML27294.1"/>
    </source>
</evidence>
<sequence length="121" mass="13465">MQTNSQAPSSHPLVRDRVDNFHGQQLIYVGWDHHTMICAPIALLVPPGLSFGELVDSLLAHSAFALHPDWPRINWAEVEWFASDQPVTPRRDTALKDQGFGHKTFLRMRTPALRGIAGSGS</sequence>
<keyword evidence="2" id="KW-1185">Reference proteome</keyword>
<gene>
    <name evidence="1" type="ORF">HHL15_16190</name>
</gene>
<comment type="caution">
    <text evidence="1">The sequence shown here is derived from an EMBL/GenBank/DDBJ whole genome shotgun (WGS) entry which is preliminary data.</text>
</comment>
<proteinExistence type="predicted"/>
<accession>A0A848G7R5</accession>
<dbReference type="EMBL" id="JABBGA010000014">
    <property type="protein sequence ID" value="NML27294.1"/>
    <property type="molecule type" value="Genomic_DNA"/>
</dbReference>
<dbReference type="RefSeq" id="WP_169146832.1">
    <property type="nucleotide sequence ID" value="NZ_JABBGA010000014.1"/>
</dbReference>
<name>A0A848G7R5_9RHOO</name>
<evidence type="ECO:0000313" key="2">
    <source>
        <dbReference type="Proteomes" id="UP000580043"/>
    </source>
</evidence>